<dbReference type="GO" id="GO:0004852">
    <property type="term" value="F:uroporphyrinogen-III synthase activity"/>
    <property type="evidence" value="ECO:0007669"/>
    <property type="project" value="InterPro"/>
</dbReference>
<dbReference type="RefSeq" id="WP_094408142.1">
    <property type="nucleotide sequence ID" value="NZ_BMJZ01000006.1"/>
</dbReference>
<proteinExistence type="predicted"/>
<evidence type="ECO:0000313" key="4">
    <source>
        <dbReference type="Proteomes" id="UP000216361"/>
    </source>
</evidence>
<dbReference type="EMBL" id="NOXS01000030">
    <property type="protein sequence ID" value="OYQ19723.1"/>
    <property type="molecule type" value="Genomic_DNA"/>
</dbReference>
<evidence type="ECO:0000313" key="3">
    <source>
        <dbReference type="EMBL" id="OYQ19723.1"/>
    </source>
</evidence>
<dbReference type="InterPro" id="IPR003754">
    <property type="entry name" value="4pyrrol_synth_uPrphyn_synth"/>
</dbReference>
<dbReference type="SUPFAM" id="SSF69618">
    <property type="entry name" value="HemD-like"/>
    <property type="match status" value="1"/>
</dbReference>
<dbReference type="OrthoDB" id="7163809at2"/>
<name>A0A255XRZ7_9PROT</name>
<gene>
    <name evidence="3" type="ORF">CHR90_06270</name>
</gene>
<dbReference type="Gene3D" id="3.40.50.10090">
    <property type="match status" value="2"/>
</dbReference>
<evidence type="ECO:0000256" key="1">
    <source>
        <dbReference type="SAM" id="MobiDB-lite"/>
    </source>
</evidence>
<dbReference type="InterPro" id="IPR036108">
    <property type="entry name" value="4pyrrol_syn_uPrphyn_synt_sf"/>
</dbReference>
<dbReference type="Proteomes" id="UP000216361">
    <property type="component" value="Unassembled WGS sequence"/>
</dbReference>
<feature type="compositionally biased region" description="Basic and acidic residues" evidence="1">
    <location>
        <begin position="249"/>
        <end position="258"/>
    </location>
</feature>
<dbReference type="Pfam" id="PF02602">
    <property type="entry name" value="HEM4"/>
    <property type="match status" value="1"/>
</dbReference>
<dbReference type="AlphaFoldDB" id="A0A255XRZ7"/>
<keyword evidence="4" id="KW-1185">Reference proteome</keyword>
<organism evidence="3 4">
    <name type="scientific">Elstera cyanobacteriorum</name>
    <dbReference type="NCBI Taxonomy" id="2022747"/>
    <lineage>
        <taxon>Bacteria</taxon>
        <taxon>Pseudomonadati</taxon>
        <taxon>Pseudomonadota</taxon>
        <taxon>Alphaproteobacteria</taxon>
        <taxon>Rhodospirillales</taxon>
        <taxon>Rhodospirillaceae</taxon>
        <taxon>Elstera</taxon>
    </lineage>
</organism>
<sequence>MPAPTPPLGLLVTRPAEDGEATAQKLRARGYDPILSPLLTITVLADAPLPDLTDYHGLIVTSANGVRALAERTDRRGDLILAVGDHTAAKARALGFTQVESASGDAVVLVNYVRDRLDPEDGKLLHVRGETIAVDPVPLLEGAGFTVDSCSLYRADPSEGLSATAITALAAGTVAGVLLYSPRSAKLFEAALTGALPPETAGGLTAYCLSPAVAKALSLPYRAVAVAPHPLGEALLGLLPKVPSAAREEIMSDTDRSTTPELPAPPPKRGASALVTGVIGGLIGAALVAGAGVATRDAWLPALLPTPAAPDRSLTLRVDALERSLAALPRPADEAALRADLDDLTKKLAALESRPQAAPQVAADDEAIAALRRRVEGFEQALRGTADASSLAALSERSARLSEQMADYLQRVTQARSLTEDTTRALVKQASLALAALRVSGAVTQGQPFADALRLLATLGAQDAELMTAVAGLDPLDAGVPTGEALRARLPALVTATKAAELAAGESGWRQEVARVTGHLITIRRTDVPVGDGLDARLAKVEAHLARSEWDGALRAFDGASAEITTAATPFLDAVKARRDAERLAARLLDLTIAALAKVGP</sequence>
<dbReference type="CDD" id="cd06578">
    <property type="entry name" value="HemD"/>
    <property type="match status" value="1"/>
</dbReference>
<accession>A0A255XRZ7</accession>
<dbReference type="GO" id="GO:0033014">
    <property type="term" value="P:tetrapyrrole biosynthetic process"/>
    <property type="evidence" value="ECO:0007669"/>
    <property type="project" value="InterPro"/>
</dbReference>
<feature type="domain" description="Tetrapyrrole biosynthesis uroporphyrinogen III synthase" evidence="2">
    <location>
        <begin position="21"/>
        <end position="236"/>
    </location>
</feature>
<comment type="caution">
    <text evidence="3">The sequence shown here is derived from an EMBL/GenBank/DDBJ whole genome shotgun (WGS) entry which is preliminary data.</text>
</comment>
<reference evidence="3 4" key="1">
    <citation type="submission" date="2017-07" db="EMBL/GenBank/DDBJ databases">
        <title>Elstera cyanobacteriorum sp. nov., a novel bacterium isolated from cyanobacterial aggregates in a eutrophic lake.</title>
        <authorList>
            <person name="Cai H."/>
        </authorList>
    </citation>
    <scope>NUCLEOTIDE SEQUENCE [LARGE SCALE GENOMIC DNA]</scope>
    <source>
        <strain evidence="3 4">TH019</strain>
    </source>
</reference>
<protein>
    <recommendedName>
        <fullName evidence="2">Tetrapyrrole biosynthesis uroporphyrinogen III synthase domain-containing protein</fullName>
    </recommendedName>
</protein>
<evidence type="ECO:0000259" key="2">
    <source>
        <dbReference type="Pfam" id="PF02602"/>
    </source>
</evidence>
<feature type="region of interest" description="Disordered" evidence="1">
    <location>
        <begin position="249"/>
        <end position="269"/>
    </location>
</feature>